<name>A0A9Q3DXJ1_9BASI</name>
<dbReference type="Proteomes" id="UP000765509">
    <property type="component" value="Unassembled WGS sequence"/>
</dbReference>
<feature type="compositionally biased region" description="Low complexity" evidence="1">
    <location>
        <begin position="265"/>
        <end position="274"/>
    </location>
</feature>
<evidence type="ECO:0000313" key="3">
    <source>
        <dbReference type="Proteomes" id="UP000765509"/>
    </source>
</evidence>
<sequence length="330" mass="37649">EKDYIPLETQSQGNPSVTASEDREVLPKTKGKQKRHSEVTINSKDWTPIAVPRAKKPRKAPTKPVGSPKQIEKQKITVINPVVNSKGKLPKSIDHKFVQGPAKEILDSQEINQNTGQEDTEEEELEQMTSKGLTIRELLPKVLFQIKFNPEVQPGDWTDAEQVLQIHKLLKDLFTWSMDNKMFTMAASWAEVGITTQKICLKQMAWMELMTEMQGWNPNKNFKLLEERAIRIKENQAAIQAIERSWHKEEPSQIQVPPEMEGEVPSSPQQSSSSRPYKPKETSSKAPQPFQVVSNRRKGAQGRNKTSFNQRKKEADPLMIQVLNYVLCQD</sequence>
<feature type="region of interest" description="Disordered" evidence="1">
    <location>
        <begin position="1"/>
        <end position="70"/>
    </location>
</feature>
<feature type="non-terminal residue" evidence="2">
    <location>
        <position position="330"/>
    </location>
</feature>
<feature type="compositionally biased region" description="Polar residues" evidence="1">
    <location>
        <begin position="8"/>
        <end position="19"/>
    </location>
</feature>
<evidence type="ECO:0000313" key="2">
    <source>
        <dbReference type="EMBL" id="MBW0508483.1"/>
    </source>
</evidence>
<gene>
    <name evidence="2" type="ORF">O181_048198</name>
</gene>
<comment type="caution">
    <text evidence="2">The sequence shown here is derived from an EMBL/GenBank/DDBJ whole genome shotgun (WGS) entry which is preliminary data.</text>
</comment>
<dbReference type="EMBL" id="AVOT02020346">
    <property type="protein sequence ID" value="MBW0508483.1"/>
    <property type="molecule type" value="Genomic_DNA"/>
</dbReference>
<organism evidence="2 3">
    <name type="scientific">Austropuccinia psidii MF-1</name>
    <dbReference type="NCBI Taxonomy" id="1389203"/>
    <lineage>
        <taxon>Eukaryota</taxon>
        <taxon>Fungi</taxon>
        <taxon>Dikarya</taxon>
        <taxon>Basidiomycota</taxon>
        <taxon>Pucciniomycotina</taxon>
        <taxon>Pucciniomycetes</taxon>
        <taxon>Pucciniales</taxon>
        <taxon>Sphaerophragmiaceae</taxon>
        <taxon>Austropuccinia</taxon>
    </lineage>
</organism>
<feature type="region of interest" description="Disordered" evidence="1">
    <location>
        <begin position="244"/>
        <end position="314"/>
    </location>
</feature>
<reference evidence="2" key="1">
    <citation type="submission" date="2021-03" db="EMBL/GenBank/DDBJ databases">
        <title>Draft genome sequence of rust myrtle Austropuccinia psidii MF-1, a brazilian biotype.</title>
        <authorList>
            <person name="Quecine M.C."/>
            <person name="Pachon D.M.R."/>
            <person name="Bonatelli M.L."/>
            <person name="Correr F.H."/>
            <person name="Franceschini L.M."/>
            <person name="Leite T.F."/>
            <person name="Margarido G.R.A."/>
            <person name="Almeida C.A."/>
            <person name="Ferrarezi J.A."/>
            <person name="Labate C.A."/>
        </authorList>
    </citation>
    <scope>NUCLEOTIDE SEQUENCE</scope>
    <source>
        <strain evidence="2">MF-1</strain>
    </source>
</reference>
<keyword evidence="3" id="KW-1185">Reference proteome</keyword>
<protein>
    <submittedName>
        <fullName evidence="2">Uncharacterized protein</fullName>
    </submittedName>
</protein>
<proteinExistence type="predicted"/>
<evidence type="ECO:0000256" key="1">
    <source>
        <dbReference type="SAM" id="MobiDB-lite"/>
    </source>
</evidence>
<dbReference type="AlphaFoldDB" id="A0A9Q3DXJ1"/>
<accession>A0A9Q3DXJ1</accession>